<keyword evidence="3" id="KW-1185">Reference proteome</keyword>
<reference evidence="2 3" key="1">
    <citation type="submission" date="2021-06" db="EMBL/GenBank/DDBJ databases">
        <title>Caerostris darwini draft genome.</title>
        <authorList>
            <person name="Kono N."/>
            <person name="Arakawa K."/>
        </authorList>
    </citation>
    <scope>NUCLEOTIDE SEQUENCE [LARGE SCALE GENOMIC DNA]</scope>
</reference>
<dbReference type="AlphaFoldDB" id="A0AAV4MHW5"/>
<name>A0AAV4MHW5_9ARAC</name>
<dbReference type="EMBL" id="BPLQ01000482">
    <property type="protein sequence ID" value="GIX71792.1"/>
    <property type="molecule type" value="Genomic_DNA"/>
</dbReference>
<protein>
    <submittedName>
        <fullName evidence="2">Uncharacterized protein</fullName>
    </submittedName>
</protein>
<feature type="region of interest" description="Disordered" evidence="1">
    <location>
        <begin position="1"/>
        <end position="151"/>
    </location>
</feature>
<sequence length="151" mass="16799">MSGSTEKKIKDPKSNEESDDSPLNQSNRTGTETKTEDKSETKASSGPHGKETKFETSTKHKGSAGKGKDTKTVGGTENISNKTKESDIKQKEDSTSSSGKKTGRLSEKKTSKELHERSHSNAEQMKQKSSKDKNETEHQKRKENEKDKEKR</sequence>
<feature type="compositionally biased region" description="Basic and acidic residues" evidence="1">
    <location>
        <begin position="31"/>
        <end position="41"/>
    </location>
</feature>
<evidence type="ECO:0000256" key="1">
    <source>
        <dbReference type="SAM" id="MobiDB-lite"/>
    </source>
</evidence>
<comment type="caution">
    <text evidence="2">The sequence shown here is derived from an EMBL/GenBank/DDBJ whole genome shotgun (WGS) entry which is preliminary data.</text>
</comment>
<proteinExistence type="predicted"/>
<feature type="compositionally biased region" description="Basic and acidic residues" evidence="1">
    <location>
        <begin position="48"/>
        <end position="58"/>
    </location>
</feature>
<evidence type="ECO:0000313" key="2">
    <source>
        <dbReference type="EMBL" id="GIX71792.1"/>
    </source>
</evidence>
<organism evidence="2 3">
    <name type="scientific">Caerostris darwini</name>
    <dbReference type="NCBI Taxonomy" id="1538125"/>
    <lineage>
        <taxon>Eukaryota</taxon>
        <taxon>Metazoa</taxon>
        <taxon>Ecdysozoa</taxon>
        <taxon>Arthropoda</taxon>
        <taxon>Chelicerata</taxon>
        <taxon>Arachnida</taxon>
        <taxon>Araneae</taxon>
        <taxon>Araneomorphae</taxon>
        <taxon>Entelegynae</taxon>
        <taxon>Araneoidea</taxon>
        <taxon>Araneidae</taxon>
        <taxon>Caerostris</taxon>
    </lineage>
</organism>
<dbReference type="Proteomes" id="UP001054837">
    <property type="component" value="Unassembled WGS sequence"/>
</dbReference>
<feature type="compositionally biased region" description="Basic and acidic residues" evidence="1">
    <location>
        <begin position="1"/>
        <end position="16"/>
    </location>
</feature>
<accession>A0AAV4MHW5</accession>
<feature type="compositionally biased region" description="Basic and acidic residues" evidence="1">
    <location>
        <begin position="104"/>
        <end position="151"/>
    </location>
</feature>
<feature type="compositionally biased region" description="Basic and acidic residues" evidence="1">
    <location>
        <begin position="82"/>
        <end position="94"/>
    </location>
</feature>
<evidence type="ECO:0000313" key="3">
    <source>
        <dbReference type="Proteomes" id="UP001054837"/>
    </source>
</evidence>
<gene>
    <name evidence="2" type="ORF">CDAR_411671</name>
</gene>